<organism evidence="2 3">
    <name type="scientific">Suillus discolor</name>
    <dbReference type="NCBI Taxonomy" id="1912936"/>
    <lineage>
        <taxon>Eukaryota</taxon>
        <taxon>Fungi</taxon>
        <taxon>Dikarya</taxon>
        <taxon>Basidiomycota</taxon>
        <taxon>Agaricomycotina</taxon>
        <taxon>Agaricomycetes</taxon>
        <taxon>Agaricomycetidae</taxon>
        <taxon>Boletales</taxon>
        <taxon>Suillineae</taxon>
        <taxon>Suillaceae</taxon>
        <taxon>Suillus</taxon>
    </lineage>
</organism>
<reference evidence="2" key="1">
    <citation type="journal article" date="2020" name="New Phytol.">
        <title>Comparative genomics reveals dynamic genome evolution in host specialist ectomycorrhizal fungi.</title>
        <authorList>
            <person name="Lofgren L.A."/>
            <person name="Nguyen N.H."/>
            <person name="Vilgalys R."/>
            <person name="Ruytinx J."/>
            <person name="Liao H.L."/>
            <person name="Branco S."/>
            <person name="Kuo A."/>
            <person name="LaButti K."/>
            <person name="Lipzen A."/>
            <person name="Andreopoulos W."/>
            <person name="Pangilinan J."/>
            <person name="Riley R."/>
            <person name="Hundley H."/>
            <person name="Na H."/>
            <person name="Barry K."/>
            <person name="Grigoriev I.V."/>
            <person name="Stajich J.E."/>
            <person name="Kennedy P.G."/>
        </authorList>
    </citation>
    <scope>NUCLEOTIDE SEQUENCE</scope>
    <source>
        <strain evidence="2">FC423</strain>
    </source>
</reference>
<keyword evidence="3" id="KW-1185">Reference proteome</keyword>
<proteinExistence type="predicted"/>
<evidence type="ECO:0000256" key="1">
    <source>
        <dbReference type="SAM" id="MobiDB-lite"/>
    </source>
</evidence>
<dbReference type="Proteomes" id="UP000823399">
    <property type="component" value="Unassembled WGS sequence"/>
</dbReference>
<dbReference type="EMBL" id="JABBWM010000101">
    <property type="protein sequence ID" value="KAG2090767.1"/>
    <property type="molecule type" value="Genomic_DNA"/>
</dbReference>
<dbReference type="GeneID" id="64704680"/>
<dbReference type="OrthoDB" id="2642612at2759"/>
<feature type="region of interest" description="Disordered" evidence="1">
    <location>
        <begin position="1"/>
        <end position="42"/>
    </location>
</feature>
<name>A0A9P7EVN2_9AGAM</name>
<dbReference type="AlphaFoldDB" id="A0A9P7EVN2"/>
<protein>
    <submittedName>
        <fullName evidence="2">Uncharacterized protein</fullName>
    </submittedName>
</protein>
<accession>A0A9P7EVN2</accession>
<feature type="region of interest" description="Disordered" evidence="1">
    <location>
        <begin position="880"/>
        <end position="971"/>
    </location>
</feature>
<feature type="compositionally biased region" description="Basic and acidic residues" evidence="1">
    <location>
        <begin position="12"/>
        <end position="30"/>
    </location>
</feature>
<sequence length="1102" mass="122997">MGRRKRNSESSADERPTVKELRAKMDKRPVEANTPTNDPAHAAQKMDMELAKCRLGVAYIDIFKIQNPLLFGKYNDRPQVEREVNKLLASFKKEGILAMREDTAIPIMVSSARLQSGLQLALNFNEEEVPPLQLKDAHTIVVASGQHRVAALKKYSKNVLDEIAAVEKRRHKINEMRNPSEEHISEYNRLRSELGELRGALILMAKWGVIVYDEDTVLAGGDTLANHLSRNKSLHEYKETPEELFSGILRLIKAAYKNAPEEERVAAARAELQLQRDNMERQKNTRLTKILSYEKLVLTLAIDLLPLGSHFRRRREFHITWLARSIDVVMGMFIQFIQFHTHILRLLASNDTFPDYATVSDTIAAAYDEESGCDEAVTKLEEWRQMIYDSAPNPDTAIFNDVFDDMSIQVDDQFKNIPLKDIGTQAPSYTTSLDNYSNYLVRKLRSQWHLSRTTPTQWNTIAKFHDRVTARIAVWLTPEDGAQEAPFPLLCGHVLDIAWSMLASNSAAFEEISGWFEPLLLHYHTLHRHSHLMDDKTEVMFTNLRNDPRMVESEKIEEAVFTCLWALRTTMVLRLQNNLTTAIACSQRRKPFKDRKEVDEKFAKLGSGGKDDLKKLQSVMTSRKGRGRDLTTELQVTPWILALHVTSWDWNNCTSKNSKRDMEPFIKAILLDLGRDRNRREDLFHDPLVAGLRKTLEDVIAKHTKAINVVGKNGRTIKRKTWVWYDGAGIPSDVAPTVTASLMVDEHVKDTHIHRYHELEERDRAAIVNLILYVKHMAGAQATSSTHSPMAANVVRGLQTLIRELEINCTRLRIRALEGDDSILYNIKDTVDLMIPAIQGVEDQRTIDEPEDEQALPASTAPVMIQAHEPQSQILTTKLVNSQQPRPGPDAHGEPPNLSVDNSAPTSHSTSTLDTTRTLQTKDEGKARADTGTEGPVGEWGKGDGSTDGTVTGMKPDSGEEGGGPGGRRTADAAATVASCEGAHIDIDQRHTSSGIKDPSIPVGDLGVVTSTSTDTHAIKATVPSIHHGSRTASVPKTSRAATPSRQSALKSTAHVTASHLSKRPRVSTGNSLGNANKRARSTYANGHDLDDGDCILVKPTI</sequence>
<gene>
    <name evidence="2" type="ORF">F5147DRAFT_780226</name>
</gene>
<dbReference type="RefSeq" id="XP_041286324.1">
    <property type="nucleotide sequence ID" value="XM_041442421.1"/>
</dbReference>
<evidence type="ECO:0000313" key="2">
    <source>
        <dbReference type="EMBL" id="KAG2090767.1"/>
    </source>
</evidence>
<comment type="caution">
    <text evidence="2">The sequence shown here is derived from an EMBL/GenBank/DDBJ whole genome shotgun (WGS) entry which is preliminary data.</text>
</comment>
<evidence type="ECO:0000313" key="3">
    <source>
        <dbReference type="Proteomes" id="UP000823399"/>
    </source>
</evidence>
<feature type="compositionally biased region" description="Polar residues" evidence="1">
    <location>
        <begin position="1031"/>
        <end position="1060"/>
    </location>
</feature>
<feature type="region of interest" description="Disordered" evidence="1">
    <location>
        <begin position="1027"/>
        <end position="1078"/>
    </location>
</feature>
<feature type="compositionally biased region" description="Basic and acidic residues" evidence="1">
    <location>
        <begin position="920"/>
        <end position="931"/>
    </location>
</feature>
<feature type="compositionally biased region" description="Low complexity" evidence="1">
    <location>
        <begin position="906"/>
        <end position="919"/>
    </location>
</feature>